<feature type="compositionally biased region" description="Basic and acidic residues" evidence="1">
    <location>
        <begin position="598"/>
        <end position="609"/>
    </location>
</feature>
<feature type="region of interest" description="Disordered" evidence="1">
    <location>
        <begin position="598"/>
        <end position="641"/>
    </location>
</feature>
<dbReference type="GO" id="GO:0008017">
    <property type="term" value="F:microtubule binding"/>
    <property type="evidence" value="ECO:0007669"/>
    <property type="project" value="TreeGrafter"/>
</dbReference>
<dbReference type="InterPro" id="IPR022110">
    <property type="entry name" value="CASC1_C"/>
</dbReference>
<dbReference type="AlphaFoldDB" id="A0A1A9WBK4"/>
<feature type="domain" description="CASC1 C-terminal" evidence="2">
    <location>
        <begin position="653"/>
        <end position="870"/>
    </location>
</feature>
<dbReference type="GO" id="GO:0048487">
    <property type="term" value="F:beta-tubulin binding"/>
    <property type="evidence" value="ECO:0007669"/>
    <property type="project" value="TreeGrafter"/>
</dbReference>
<evidence type="ECO:0000259" key="2">
    <source>
        <dbReference type="Pfam" id="PF12366"/>
    </source>
</evidence>
<dbReference type="EnsemblMetazoa" id="GBRI013419-RA">
    <property type="protein sequence ID" value="GBRI013419-PA"/>
    <property type="gene ID" value="GBRI013419"/>
</dbReference>
<evidence type="ECO:0000313" key="3">
    <source>
        <dbReference type="EnsemblMetazoa" id="GBRI013419-PA"/>
    </source>
</evidence>
<keyword evidence="4" id="KW-1185">Reference proteome</keyword>
<dbReference type="VEuPathDB" id="VectorBase:GBRI013419"/>
<dbReference type="InterPro" id="IPR023247">
    <property type="entry name" value="IC97/Dnai7-like"/>
</dbReference>
<name>A0A1A9WBK4_9MUSC</name>
<organism evidence="3 4">
    <name type="scientific">Glossina brevipalpis</name>
    <dbReference type="NCBI Taxonomy" id="37001"/>
    <lineage>
        <taxon>Eukaryota</taxon>
        <taxon>Metazoa</taxon>
        <taxon>Ecdysozoa</taxon>
        <taxon>Arthropoda</taxon>
        <taxon>Hexapoda</taxon>
        <taxon>Insecta</taxon>
        <taxon>Pterygota</taxon>
        <taxon>Neoptera</taxon>
        <taxon>Endopterygota</taxon>
        <taxon>Diptera</taxon>
        <taxon>Brachycera</taxon>
        <taxon>Muscomorpha</taxon>
        <taxon>Hippoboscoidea</taxon>
        <taxon>Glossinidae</taxon>
        <taxon>Glossina</taxon>
    </lineage>
</organism>
<evidence type="ECO:0000313" key="4">
    <source>
        <dbReference type="Proteomes" id="UP000091820"/>
    </source>
</evidence>
<sequence>MTFSFNKYKYFHKSLNDFKVSRHQTCLSLKKCIDLRECLLNEFKTQMHIQNIVREMMQERYEIYLNRVQTKTLRKIHLKPQPIQPDEYPDISDDFFEEENQQFQDFLNIAYHPRTLNLYEDEINLKKFSILGGVFKLNFVKKPSQIECNNIHMIWHNPERKLIIEQDETISPLKSHRRSRSFRLSSIKSEIEILKEEIEPENPLFVMIFRLPEHLCYWSEPIACHYEVFEEEEIVEQEKAWNEYHKTVDNFLKSAESVFKEIGDEEFGEIGSLISKASKISIRPSQMKHFFESRVSDQLTLTEQLTFVDSGVYFVKDFSLNDPMDVQQARMLARSCTPYILPSFKFQKEITEELEGEPRSRKRRKSRKLGALRGRVQQQYIKSARLISWDSKQNNPEYMFSNFEKAPRIRVTTMLAPFEDKLPSEPITFYQLIRTLLSIKRLIKDQEHKRVARLAITIPLTPEEGSQNDSQKSGIIGKSIMKDSRSYIKQQQSAFGLTQKSSQYKKKSIAYKMKADVITKDSTSPKGEEKLLEEEGSITMKSENPIKNDEQQITVIRFEDSAEVAGEQEPIATTTEITTTEIPLITNDEKRESITTKEEDLSKGIEEIPKNPPVSGVEGHQKTDSEGDSVSVNTFDDTSSDSMEKQKLRTIKTSHWTTKYIKRFTFNKEENKFIIETDRLGYIGFAFKSYAHFPFKYWELEPNQTDPANEVIFTLETQHVKCIFSITNKGIRCRIIDPGPTQRPKEYFITEKPFTNISELKKILKEKNLNIFPDSDASFYIENGYYSEKHLATETHTYCCMALHSCFIKFSSSIWNRLAKRRDIILKFLQYEENPSAVVQVHITPEETRFVEVTEICTKGDEVKLAYTPTWRNINFYCDLHNAFFFYCDLHNAVISVENYALEKQSIDNTSITVTLSRYQQTVFLSLKN</sequence>
<dbReference type="Pfam" id="PF12366">
    <property type="entry name" value="Casc1_C"/>
    <property type="match status" value="1"/>
</dbReference>
<proteinExistence type="predicted"/>
<evidence type="ECO:0000256" key="1">
    <source>
        <dbReference type="SAM" id="MobiDB-lite"/>
    </source>
</evidence>
<protein>
    <recommendedName>
        <fullName evidence="2">CASC1 C-terminal domain-containing protein</fullName>
    </recommendedName>
</protein>
<dbReference type="PANTHER" id="PTHR20929">
    <property type="entry name" value="LUNG ADENOMA SUSCEPTIBILITY 1-RELATED"/>
    <property type="match status" value="1"/>
</dbReference>
<reference evidence="3" key="2">
    <citation type="submission" date="2020-05" db="UniProtKB">
        <authorList>
            <consortium name="EnsemblMetazoa"/>
        </authorList>
    </citation>
    <scope>IDENTIFICATION</scope>
    <source>
        <strain evidence="3">IAEA</strain>
    </source>
</reference>
<dbReference type="PANTHER" id="PTHR20929:SF11">
    <property type="entry name" value="DYNEIN AXONEMAL INTERMEDIATE CHAIN 7"/>
    <property type="match status" value="1"/>
</dbReference>
<accession>A0A1A9WBK4</accession>
<reference evidence="4" key="1">
    <citation type="submission" date="2014-03" db="EMBL/GenBank/DDBJ databases">
        <authorList>
            <person name="Aksoy S."/>
            <person name="Warren W."/>
            <person name="Wilson R.K."/>
        </authorList>
    </citation>
    <scope>NUCLEOTIDE SEQUENCE [LARGE SCALE GENOMIC DNA]</scope>
    <source>
        <strain evidence="4">IAEA</strain>
    </source>
</reference>
<dbReference type="Proteomes" id="UP000091820">
    <property type="component" value="Unassembled WGS sequence"/>
</dbReference>
<feature type="compositionally biased region" description="Polar residues" evidence="1">
    <location>
        <begin position="628"/>
        <end position="641"/>
    </location>
</feature>